<gene>
    <name evidence="2" type="ORF">ENT43_00200</name>
</gene>
<dbReference type="Pfam" id="PF07963">
    <property type="entry name" value="N_methyl"/>
    <property type="match status" value="1"/>
</dbReference>
<dbReference type="AlphaFoldDB" id="A0A7C4R7N4"/>
<keyword evidence="1" id="KW-1133">Transmembrane helix</keyword>
<dbReference type="NCBIfam" id="TIGR02532">
    <property type="entry name" value="IV_pilin_GFxxxE"/>
    <property type="match status" value="1"/>
</dbReference>
<evidence type="ECO:0000313" key="2">
    <source>
        <dbReference type="EMBL" id="HGT70664.1"/>
    </source>
</evidence>
<dbReference type="InterPro" id="IPR012902">
    <property type="entry name" value="N_methyl_site"/>
</dbReference>
<dbReference type="PROSITE" id="PS00409">
    <property type="entry name" value="PROKAR_NTER_METHYL"/>
    <property type="match status" value="1"/>
</dbReference>
<name>A0A7C4R7N4_UNCC3</name>
<protein>
    <submittedName>
        <fullName evidence="2">Type II secretion system protein</fullName>
    </submittedName>
</protein>
<keyword evidence="1" id="KW-0472">Membrane</keyword>
<proteinExistence type="predicted"/>
<accession>A0A7C4R7N4</accession>
<keyword evidence="1" id="KW-0812">Transmembrane</keyword>
<feature type="transmembrane region" description="Helical" evidence="1">
    <location>
        <begin position="12"/>
        <end position="37"/>
    </location>
</feature>
<dbReference type="EMBL" id="DSYQ01000001">
    <property type="protein sequence ID" value="HGT70664.1"/>
    <property type="molecule type" value="Genomic_DNA"/>
</dbReference>
<sequence>MKNKNTQSGFTLVELLVAISIFAVFIVISSSSLVNIIKIEQKTNILRKTQQDTRYILESIARDAREAKGELDQDGKRIIHSYNKNGNELEILTTEEDVIKKTVYILDNNVIIKRQSEKNIGTSVFGPEKSVELNNIEDIKIESFDFEVIKDNGNLFRPPRLDVELKTESGRGRNFIKDEYRAHVELKTSVSPRSY</sequence>
<evidence type="ECO:0000256" key="1">
    <source>
        <dbReference type="SAM" id="Phobius"/>
    </source>
</evidence>
<reference evidence="2" key="1">
    <citation type="journal article" date="2020" name="mSystems">
        <title>Genome- and Community-Level Interaction Insights into Carbon Utilization and Element Cycling Functions of Hydrothermarchaeota in Hydrothermal Sediment.</title>
        <authorList>
            <person name="Zhou Z."/>
            <person name="Liu Y."/>
            <person name="Xu W."/>
            <person name="Pan J."/>
            <person name="Luo Z.H."/>
            <person name="Li M."/>
        </authorList>
    </citation>
    <scope>NUCLEOTIDE SEQUENCE [LARGE SCALE GENOMIC DNA]</scope>
    <source>
        <strain evidence="2">SpSt-579</strain>
    </source>
</reference>
<comment type="caution">
    <text evidence="2">The sequence shown here is derived from an EMBL/GenBank/DDBJ whole genome shotgun (WGS) entry which is preliminary data.</text>
</comment>
<organism evidence="2">
    <name type="scientific">candidate division CPR3 bacterium</name>
    <dbReference type="NCBI Taxonomy" id="2268181"/>
    <lineage>
        <taxon>Bacteria</taxon>
        <taxon>Bacteria division CPR3</taxon>
    </lineage>
</organism>